<accession>A0ABU5CMP2</accession>
<comment type="caution">
    <text evidence="2">The sequence shown here is derived from an EMBL/GenBank/DDBJ whole genome shotgun (WGS) entry which is preliminary data.</text>
</comment>
<evidence type="ECO:0000313" key="2">
    <source>
        <dbReference type="EMBL" id="MDY0407628.1"/>
    </source>
</evidence>
<dbReference type="Proteomes" id="UP001275315">
    <property type="component" value="Unassembled WGS sequence"/>
</dbReference>
<evidence type="ECO:0000313" key="3">
    <source>
        <dbReference type="Proteomes" id="UP001275315"/>
    </source>
</evidence>
<proteinExistence type="predicted"/>
<dbReference type="RefSeq" id="WP_320378427.1">
    <property type="nucleotide sequence ID" value="NZ_JAWDIQ010000001.1"/>
</dbReference>
<keyword evidence="3" id="KW-1185">Reference proteome</keyword>
<keyword evidence="1" id="KW-0472">Membrane</keyword>
<keyword evidence="1" id="KW-1133">Transmembrane helix</keyword>
<protein>
    <submittedName>
        <fullName evidence="2">Uncharacterized protein</fullName>
    </submittedName>
</protein>
<feature type="transmembrane region" description="Helical" evidence="1">
    <location>
        <begin position="17"/>
        <end position="37"/>
    </location>
</feature>
<feature type="transmembrane region" description="Helical" evidence="1">
    <location>
        <begin position="109"/>
        <end position="131"/>
    </location>
</feature>
<organism evidence="2 3">
    <name type="scientific">Paracerasibacillus soli</name>
    <dbReference type="NCBI Taxonomy" id="480284"/>
    <lineage>
        <taxon>Bacteria</taxon>
        <taxon>Bacillati</taxon>
        <taxon>Bacillota</taxon>
        <taxon>Bacilli</taxon>
        <taxon>Bacillales</taxon>
        <taxon>Bacillaceae</taxon>
        <taxon>Paracerasibacillus</taxon>
    </lineage>
</organism>
<reference evidence="2 3" key="1">
    <citation type="submission" date="2023-10" db="EMBL/GenBank/DDBJ databases">
        <title>Virgibacillus soli CC-YMP-6 genome.</title>
        <authorList>
            <person name="Miliotis G."/>
            <person name="Sengupta P."/>
            <person name="Hameed A."/>
            <person name="Chuvochina M."/>
            <person name="Mcdonagh F."/>
            <person name="Simpson A.C."/>
            <person name="Singh N.K."/>
            <person name="Rekha P.D."/>
            <person name="Raman K."/>
            <person name="Hugenholtz P."/>
            <person name="Venkateswaran K."/>
        </authorList>
    </citation>
    <scope>NUCLEOTIDE SEQUENCE [LARGE SCALE GENOMIC DNA]</scope>
    <source>
        <strain evidence="2 3">CC-YMP-6</strain>
    </source>
</reference>
<feature type="transmembrane region" description="Helical" evidence="1">
    <location>
        <begin position="72"/>
        <end position="103"/>
    </location>
</feature>
<feature type="transmembrane region" description="Helical" evidence="1">
    <location>
        <begin position="43"/>
        <end position="60"/>
    </location>
</feature>
<gene>
    <name evidence="2" type="ORF">RWD45_02140</name>
</gene>
<sequence length="138" mass="15910">MNAIQQLAISDIKKKNVLALVAFSISIVSAMVLSVIQGEFQKGIYYFTEFALLVIAYYILKYMKKDFHYPYFLVIIANLFALLGIFLFESNFSLTVIFFFLLFLSTIHLMRPVFIIGYITGIISLFLNGFLAQQKRHI</sequence>
<name>A0ABU5CMP2_9BACI</name>
<dbReference type="EMBL" id="JAWDIQ010000001">
    <property type="protein sequence ID" value="MDY0407628.1"/>
    <property type="molecule type" value="Genomic_DNA"/>
</dbReference>
<keyword evidence="1" id="KW-0812">Transmembrane</keyword>
<evidence type="ECO:0000256" key="1">
    <source>
        <dbReference type="SAM" id="Phobius"/>
    </source>
</evidence>